<dbReference type="InterPro" id="IPR016181">
    <property type="entry name" value="Acyl_CoA_acyltransferase"/>
</dbReference>
<dbReference type="EMBL" id="FN649731">
    <property type="protein sequence ID" value="CBJ30767.1"/>
    <property type="molecule type" value="Genomic_DNA"/>
</dbReference>
<organism evidence="1 2">
    <name type="scientific">Ectocarpus siliculosus</name>
    <name type="common">Brown alga</name>
    <name type="synonym">Conferva siliculosa</name>
    <dbReference type="NCBI Taxonomy" id="2880"/>
    <lineage>
        <taxon>Eukaryota</taxon>
        <taxon>Sar</taxon>
        <taxon>Stramenopiles</taxon>
        <taxon>Ochrophyta</taxon>
        <taxon>PX clade</taxon>
        <taxon>Phaeophyceae</taxon>
        <taxon>Ectocarpales</taxon>
        <taxon>Ectocarpaceae</taxon>
        <taxon>Ectocarpus</taxon>
    </lineage>
</organism>
<name>D7FRH6_ECTSI</name>
<gene>
    <name evidence="1" type="ORF">Esi_0214_0050</name>
</gene>
<evidence type="ECO:0008006" key="3">
    <source>
        <dbReference type="Google" id="ProtNLM"/>
    </source>
</evidence>
<proteinExistence type="predicted"/>
<dbReference type="SUPFAM" id="SSF55729">
    <property type="entry name" value="Acyl-CoA N-acyltransferases (Nat)"/>
    <property type="match status" value="1"/>
</dbReference>
<reference evidence="1 2" key="1">
    <citation type="journal article" date="2010" name="Nature">
        <title>The Ectocarpus genome and the independent evolution of multicellularity in brown algae.</title>
        <authorList>
            <person name="Cock J.M."/>
            <person name="Sterck L."/>
            <person name="Rouze P."/>
            <person name="Scornet D."/>
            <person name="Allen A.E."/>
            <person name="Amoutzias G."/>
            <person name="Anthouard V."/>
            <person name="Artiguenave F."/>
            <person name="Aury J.M."/>
            <person name="Badger J.H."/>
            <person name="Beszteri B."/>
            <person name="Billiau K."/>
            <person name="Bonnet E."/>
            <person name="Bothwell J.H."/>
            <person name="Bowler C."/>
            <person name="Boyen C."/>
            <person name="Brownlee C."/>
            <person name="Carrano C.J."/>
            <person name="Charrier B."/>
            <person name="Cho G.Y."/>
            <person name="Coelho S.M."/>
            <person name="Collen J."/>
            <person name="Corre E."/>
            <person name="Da Silva C."/>
            <person name="Delage L."/>
            <person name="Delaroque N."/>
            <person name="Dittami S.M."/>
            <person name="Doulbeau S."/>
            <person name="Elias M."/>
            <person name="Farnham G."/>
            <person name="Gachon C.M."/>
            <person name="Gschloessl B."/>
            <person name="Heesch S."/>
            <person name="Jabbari K."/>
            <person name="Jubin C."/>
            <person name="Kawai H."/>
            <person name="Kimura K."/>
            <person name="Kloareg B."/>
            <person name="Kupper F.C."/>
            <person name="Lang D."/>
            <person name="Le Bail A."/>
            <person name="Leblanc C."/>
            <person name="Lerouge P."/>
            <person name="Lohr M."/>
            <person name="Lopez P.J."/>
            <person name="Martens C."/>
            <person name="Maumus F."/>
            <person name="Michel G."/>
            <person name="Miranda-Saavedra D."/>
            <person name="Morales J."/>
            <person name="Moreau H."/>
            <person name="Motomura T."/>
            <person name="Nagasato C."/>
            <person name="Napoli C.A."/>
            <person name="Nelson D.R."/>
            <person name="Nyvall-Collen P."/>
            <person name="Peters A.F."/>
            <person name="Pommier C."/>
            <person name="Potin P."/>
            <person name="Poulain J."/>
            <person name="Quesneville H."/>
            <person name="Read B."/>
            <person name="Rensing S.A."/>
            <person name="Ritter A."/>
            <person name="Rousvoal S."/>
            <person name="Samanta M."/>
            <person name="Samson G."/>
            <person name="Schroeder D.C."/>
            <person name="Segurens B."/>
            <person name="Strittmatter M."/>
            <person name="Tonon T."/>
            <person name="Tregear J.W."/>
            <person name="Valentin K."/>
            <person name="von Dassow P."/>
            <person name="Yamagishi T."/>
            <person name="Van de Peer Y."/>
            <person name="Wincker P."/>
        </authorList>
    </citation>
    <scope>NUCLEOTIDE SEQUENCE [LARGE SCALE GENOMIC DNA]</scope>
    <source>
        <strain evidence="2">Ec32 / CCAP1310/4</strain>
    </source>
</reference>
<dbReference type="InParanoid" id="D7FRH6"/>
<dbReference type="Gene3D" id="3.40.630.30">
    <property type="match status" value="1"/>
</dbReference>
<protein>
    <recommendedName>
        <fullName evidence="3">N-acetyltransferase domain-containing protein</fullName>
    </recommendedName>
</protein>
<accession>D7FRH6</accession>
<dbReference type="AlphaFoldDB" id="D7FRH6"/>
<dbReference type="EMBL" id="FN648392">
    <property type="protein sequence ID" value="CBJ30767.1"/>
    <property type="molecule type" value="Genomic_DNA"/>
</dbReference>
<sequence>MTALELAFLDPKTIKDSQMDEVTHVVSRAFQDFNTSIGAPVEVYEEEFGHPETGPGIIQSICKSHEAYAVVADGGAGKIVGVSFVDVHAKGSRVACLGPVSSIAPGAGKKSFVAACAYAEELGFSTLVLMQIAANSRSFSLYAKLGFETKHTCQYMGGFLEPPSEGSLSPPPAPSGVTLKAMVAGDVEECAEMFLEAHGKGCGWDRRADITGCLESGAPFPMLVARDADGKVVGYTTGFYLMGHTVAKSQDIFCDMFRESSKLHQQAGLPCPRFHCPVEFTGLLSWALAQKGLRIFRATIVMARGHYEHTPWQDAIGNVVAPSASGH</sequence>
<dbReference type="OMA" id="AYHNRSL"/>
<keyword evidence="2" id="KW-1185">Reference proteome</keyword>
<evidence type="ECO:0000313" key="1">
    <source>
        <dbReference type="EMBL" id="CBJ30767.1"/>
    </source>
</evidence>
<dbReference type="OrthoDB" id="1913299at2759"/>
<dbReference type="eggNOG" id="ENOG502SGDE">
    <property type="taxonomic scope" value="Eukaryota"/>
</dbReference>
<evidence type="ECO:0000313" key="2">
    <source>
        <dbReference type="Proteomes" id="UP000002630"/>
    </source>
</evidence>
<dbReference type="Proteomes" id="UP000002630">
    <property type="component" value="Linkage Group LG06"/>
</dbReference>